<dbReference type="Gene3D" id="2.130.10.30">
    <property type="entry name" value="Regulator of chromosome condensation 1/beta-lactamase-inhibitor protein II"/>
    <property type="match status" value="1"/>
</dbReference>
<evidence type="ECO:0000313" key="6">
    <source>
        <dbReference type="EMBL" id="EXX59673.1"/>
    </source>
</evidence>
<dbReference type="AlphaFoldDB" id="A0A015LYF8"/>
<reference evidence="6 7" key="1">
    <citation type="submission" date="2014-02" db="EMBL/GenBank/DDBJ databases">
        <title>Single nucleus genome sequencing reveals high similarity among nuclei of an endomycorrhizal fungus.</title>
        <authorList>
            <person name="Lin K."/>
            <person name="Geurts R."/>
            <person name="Zhang Z."/>
            <person name="Limpens E."/>
            <person name="Saunders D.G."/>
            <person name="Mu D."/>
            <person name="Pang E."/>
            <person name="Cao H."/>
            <person name="Cha H."/>
            <person name="Lin T."/>
            <person name="Zhou Q."/>
            <person name="Shang Y."/>
            <person name="Li Y."/>
            <person name="Ivanov S."/>
            <person name="Sharma T."/>
            <person name="Velzen R.V."/>
            <person name="Ruijter N.D."/>
            <person name="Aanen D.K."/>
            <person name="Win J."/>
            <person name="Kamoun S."/>
            <person name="Bisseling T."/>
            <person name="Huang S."/>
        </authorList>
    </citation>
    <scope>NUCLEOTIDE SEQUENCE [LARGE SCALE GENOMIC DNA]</scope>
    <source>
        <strain evidence="7">DAOM197198w</strain>
    </source>
</reference>
<feature type="repeat" description="RCC1" evidence="3">
    <location>
        <begin position="578"/>
        <end position="632"/>
    </location>
</feature>
<name>A0A015LYF8_RHIIW</name>
<evidence type="ECO:0000256" key="3">
    <source>
        <dbReference type="PROSITE-ProRule" id="PRU00235"/>
    </source>
</evidence>
<evidence type="ECO:0000313" key="7">
    <source>
        <dbReference type="Proteomes" id="UP000022910"/>
    </source>
</evidence>
<feature type="compositionally biased region" description="Low complexity" evidence="4">
    <location>
        <begin position="28"/>
        <end position="48"/>
    </location>
</feature>
<dbReference type="EMBL" id="JEMT01026266">
    <property type="protein sequence ID" value="EXX59673.1"/>
    <property type="molecule type" value="Genomic_DNA"/>
</dbReference>
<dbReference type="STRING" id="1432141.A0A015LYF8"/>
<feature type="compositionally biased region" description="Basic and acidic residues" evidence="4">
    <location>
        <begin position="14"/>
        <end position="23"/>
    </location>
</feature>
<feature type="repeat" description="RCC1" evidence="3">
    <location>
        <begin position="412"/>
        <end position="464"/>
    </location>
</feature>
<dbReference type="Proteomes" id="UP000022910">
    <property type="component" value="Unassembled WGS sequence"/>
</dbReference>
<organism evidence="6 7">
    <name type="scientific">Rhizophagus irregularis (strain DAOM 197198w)</name>
    <name type="common">Glomus intraradices</name>
    <dbReference type="NCBI Taxonomy" id="1432141"/>
    <lineage>
        <taxon>Eukaryota</taxon>
        <taxon>Fungi</taxon>
        <taxon>Fungi incertae sedis</taxon>
        <taxon>Mucoromycota</taxon>
        <taxon>Glomeromycotina</taxon>
        <taxon>Glomeromycetes</taxon>
        <taxon>Glomerales</taxon>
        <taxon>Glomeraceae</taxon>
        <taxon>Rhizophagus</taxon>
    </lineage>
</organism>
<protein>
    <submittedName>
        <fullName evidence="6">Srm1p</fullName>
    </submittedName>
</protein>
<dbReference type="InterPro" id="IPR058923">
    <property type="entry name" value="RCC1-like_dom"/>
</dbReference>
<keyword evidence="1" id="KW-0344">Guanine-nucleotide releasing factor</keyword>
<dbReference type="GO" id="GO:0005737">
    <property type="term" value="C:cytoplasm"/>
    <property type="evidence" value="ECO:0007669"/>
    <property type="project" value="TreeGrafter"/>
</dbReference>
<feature type="repeat" description="RCC1" evidence="3">
    <location>
        <begin position="286"/>
        <end position="355"/>
    </location>
</feature>
<dbReference type="OMA" id="RFTETPR"/>
<dbReference type="PANTHER" id="PTHR45982:SF1">
    <property type="entry name" value="REGULATOR OF CHROMOSOME CONDENSATION"/>
    <property type="match status" value="1"/>
</dbReference>
<feature type="repeat" description="RCC1" evidence="3">
    <location>
        <begin position="356"/>
        <end position="411"/>
    </location>
</feature>
<feature type="region of interest" description="Disordered" evidence="4">
    <location>
        <begin position="1"/>
        <end position="139"/>
    </location>
</feature>
<accession>A0A015LYF8</accession>
<feature type="compositionally biased region" description="Polar residues" evidence="4">
    <location>
        <begin position="126"/>
        <end position="139"/>
    </location>
</feature>
<dbReference type="PANTHER" id="PTHR45982">
    <property type="entry name" value="REGULATOR OF CHROMOSOME CONDENSATION"/>
    <property type="match status" value="1"/>
</dbReference>
<dbReference type="InterPro" id="IPR009091">
    <property type="entry name" value="RCC1/BLIP-II"/>
</dbReference>
<feature type="region of interest" description="Disordered" evidence="4">
    <location>
        <begin position="178"/>
        <end position="206"/>
    </location>
</feature>
<evidence type="ECO:0000256" key="2">
    <source>
        <dbReference type="ARBA" id="ARBA00022737"/>
    </source>
</evidence>
<dbReference type="SMR" id="A0A015LYF8"/>
<dbReference type="SUPFAM" id="SSF50985">
    <property type="entry name" value="RCC1/BLIP-II"/>
    <property type="match status" value="2"/>
</dbReference>
<feature type="domain" description="RCC1-like" evidence="5">
    <location>
        <begin position="235"/>
        <end position="627"/>
    </location>
</feature>
<dbReference type="InterPro" id="IPR051553">
    <property type="entry name" value="Ran_GTPase-activating"/>
</dbReference>
<feature type="compositionally biased region" description="Polar residues" evidence="4">
    <location>
        <begin position="74"/>
        <end position="87"/>
    </location>
</feature>
<dbReference type="InterPro" id="IPR000408">
    <property type="entry name" value="Reg_chr_condens"/>
</dbReference>
<feature type="compositionally biased region" description="Polar residues" evidence="4">
    <location>
        <begin position="96"/>
        <end position="107"/>
    </location>
</feature>
<feature type="repeat" description="RCC1" evidence="3">
    <location>
        <begin position="234"/>
        <end position="285"/>
    </location>
</feature>
<feature type="repeat" description="RCC1" evidence="3">
    <location>
        <begin position="465"/>
        <end position="519"/>
    </location>
</feature>
<dbReference type="HOGENOM" id="CLU_005210_6_0_1"/>
<dbReference type="Pfam" id="PF25390">
    <property type="entry name" value="WD40_RLD"/>
    <property type="match status" value="1"/>
</dbReference>
<gene>
    <name evidence="6" type="ORF">RirG_186960</name>
</gene>
<dbReference type="PROSITE" id="PS50012">
    <property type="entry name" value="RCC1_3"/>
    <property type="match status" value="7"/>
</dbReference>
<dbReference type="GO" id="GO:0005085">
    <property type="term" value="F:guanyl-nucleotide exchange factor activity"/>
    <property type="evidence" value="ECO:0007669"/>
    <property type="project" value="TreeGrafter"/>
</dbReference>
<feature type="repeat" description="RCC1" evidence="3">
    <location>
        <begin position="520"/>
        <end position="577"/>
    </location>
</feature>
<evidence type="ECO:0000259" key="5">
    <source>
        <dbReference type="Pfam" id="PF25390"/>
    </source>
</evidence>
<comment type="caution">
    <text evidence="6">The sequence shown here is derived from an EMBL/GenBank/DDBJ whole genome shotgun (WGS) entry which is preliminary data.</text>
</comment>
<keyword evidence="2" id="KW-0677">Repeat</keyword>
<dbReference type="OrthoDB" id="61110at2759"/>
<proteinExistence type="predicted"/>
<sequence>MVKRAKQQVTEPTTDTRRSDRIKGRTVTDQASSTNATAAASVKSTTSSRPIRQASRKKSPQKTATSKSDRPRRNVTTARSTPAASNTPHKRKRKSTSVVNPANQPAGGTNIERRTSKKVKFVLIDPTTSESSTSSRNADLNQPYTATVQESQVASSVVIQETTIPQVTTTIIPAMKSSKKRLTAAEDSELLTGSTSSRRSRKRAVEEDYKLLKPKRRKGDTFTVPIPTRSQQIGQVYVIGSNEFSQCGMEGIENSKKLEYIKTLEEFKIVDVSAGSLHNAALTVDGKIVTWGINDHGTLGRFTETPRSAEAKAILEAGNYNIIDEGKPAYAEGLDNVSIVKVVCGGNATFAISDQGHLYATGTFKGKDGIIGFSYDKRIEQPIFTRYSSFENLTIVDIAVGVDHALALTTEGDVYAWGSNEAYRLGKKLSERRSLKPLVPFNLGLKHIVRLYAGSYHNFAIDDNDKVWVFGFNNMGQCGLDTSKQAIIPPERHSFLNKIGIKVEEFAAGEHHTLARMQNGQVYSFGRSDYGQLGLGNSVLPTKGSKARISTPTVIPSLSSIKSIGTGDHFSMAVDAVNKIYAWGFGEYFVLGNRKEEEVTSPFRMPDLNELEGKDIVRISCGSAHVLFLIVATDGEAMDVDTNN</sequence>
<dbReference type="PRINTS" id="PR00633">
    <property type="entry name" value="RCCNDNSATION"/>
</dbReference>
<evidence type="ECO:0000256" key="4">
    <source>
        <dbReference type="SAM" id="MobiDB-lite"/>
    </source>
</evidence>
<evidence type="ECO:0000256" key="1">
    <source>
        <dbReference type="ARBA" id="ARBA00022658"/>
    </source>
</evidence>
<keyword evidence="7" id="KW-1185">Reference proteome</keyword>